<dbReference type="RefSeq" id="WP_157243738.1">
    <property type="nucleotide sequence ID" value="NZ_CP048429.1"/>
</dbReference>
<proteinExistence type="predicted"/>
<evidence type="ECO:0000313" key="1">
    <source>
        <dbReference type="EMBL" id="SDN27083.1"/>
    </source>
</evidence>
<dbReference type="AlphaFoldDB" id="A0A1H0A298"/>
<reference evidence="1 2" key="1">
    <citation type="submission" date="2016-10" db="EMBL/GenBank/DDBJ databases">
        <authorList>
            <person name="de Groot N.N."/>
        </authorList>
    </citation>
    <scope>NUCLEOTIDE SEQUENCE [LARGE SCALE GENOMIC DNA]</scope>
    <source>
        <strain evidence="1 2">CGMCC 1.10239</strain>
    </source>
</reference>
<protein>
    <submittedName>
        <fullName evidence="1">Uncharacterized protein</fullName>
    </submittedName>
</protein>
<sequence>MQQITIMGDYKVIDGPCAGVRGQVMSVEINVDVDEVWLQVDPFTSVVTNSDNLEEV</sequence>
<evidence type="ECO:0000313" key="2">
    <source>
        <dbReference type="Proteomes" id="UP000182783"/>
    </source>
</evidence>
<accession>A0A1H0A298</accession>
<dbReference type="Proteomes" id="UP000182783">
    <property type="component" value="Unassembled WGS sequence"/>
</dbReference>
<name>A0A1H0A298_9BACL</name>
<organism evidence="1 2">
    <name type="scientific">Paenibacillus jilunlii</name>
    <dbReference type="NCBI Taxonomy" id="682956"/>
    <lineage>
        <taxon>Bacteria</taxon>
        <taxon>Bacillati</taxon>
        <taxon>Bacillota</taxon>
        <taxon>Bacilli</taxon>
        <taxon>Bacillales</taxon>
        <taxon>Paenibacillaceae</taxon>
        <taxon>Paenibacillus</taxon>
    </lineage>
</organism>
<dbReference type="EMBL" id="FNGM01000034">
    <property type="protein sequence ID" value="SDN27083.1"/>
    <property type="molecule type" value="Genomic_DNA"/>
</dbReference>
<gene>
    <name evidence="1" type="ORF">SAMN05216191_13424</name>
</gene>